<dbReference type="GO" id="GO:0030599">
    <property type="term" value="F:pectinesterase activity"/>
    <property type="evidence" value="ECO:0007669"/>
    <property type="project" value="UniProtKB-UniRule"/>
</dbReference>
<evidence type="ECO:0000256" key="5">
    <source>
        <dbReference type="ARBA" id="ARBA00022512"/>
    </source>
</evidence>
<keyword evidence="13" id="KW-0812">Transmembrane</keyword>
<comment type="subcellular location">
    <subcellularLocation>
        <location evidence="1 12">Secreted</location>
        <location evidence="1 12">Cell wall</location>
    </subcellularLocation>
</comment>
<dbReference type="PROSITE" id="PS00503">
    <property type="entry name" value="PECTINESTERASE_2"/>
    <property type="match status" value="1"/>
</dbReference>
<evidence type="ECO:0000256" key="3">
    <source>
        <dbReference type="ARBA" id="ARBA00008891"/>
    </source>
</evidence>
<keyword evidence="12" id="KW-0964">Secreted</keyword>
<dbReference type="PANTHER" id="PTHR31321:SF76">
    <property type="entry name" value="PECTINESTERASE 10-RELATED"/>
    <property type="match status" value="1"/>
</dbReference>
<dbReference type="InterPro" id="IPR018040">
    <property type="entry name" value="Pectinesterase_Tyr_AS"/>
</dbReference>
<comment type="similarity">
    <text evidence="3">Belongs to the pectinesterase family.</text>
</comment>
<sequence>MESLGWYYFCACITLLVGFELGLANGQYYRQVGSRKLPYQTFTVDQSGHGNFSTVQSAIDAVPSNNKYWICIRVKAGTYREKVIVPYDKQYIILKGEGRRKTWIEWNDHDNVAQSATFYSQADNFVAKSISFRNTYNIDPVNKNPRAPAVAAMISGDKSAFYRCGFYGLQDTLWDVQGRHYYNKCTVQGAIDFIFGAGQTIFENCSIAYSGEYIEPGVLGYITAQGRLGPYDSNGFVFKGCSVHGTGSTYLGRPWRAYSRVIFYNSNFSHVVNPTGWDAWNYVSSEQRLTYVEHNCFGSGAADSSQRVSWSKKLSQADLNEFIRITFIDNEGWLDDQPL</sequence>
<dbReference type="InterPro" id="IPR000070">
    <property type="entry name" value="Pectinesterase_cat"/>
</dbReference>
<evidence type="ECO:0000256" key="11">
    <source>
        <dbReference type="PROSITE-ProRule" id="PRU10040"/>
    </source>
</evidence>
<organism evidence="15 16">
    <name type="scientific">Carpinus fangiana</name>
    <dbReference type="NCBI Taxonomy" id="176857"/>
    <lineage>
        <taxon>Eukaryota</taxon>
        <taxon>Viridiplantae</taxon>
        <taxon>Streptophyta</taxon>
        <taxon>Embryophyta</taxon>
        <taxon>Tracheophyta</taxon>
        <taxon>Spermatophyta</taxon>
        <taxon>Magnoliopsida</taxon>
        <taxon>eudicotyledons</taxon>
        <taxon>Gunneridae</taxon>
        <taxon>Pentapetalae</taxon>
        <taxon>rosids</taxon>
        <taxon>fabids</taxon>
        <taxon>Fagales</taxon>
        <taxon>Betulaceae</taxon>
        <taxon>Carpinus</taxon>
    </lineage>
</organism>
<evidence type="ECO:0000256" key="4">
    <source>
        <dbReference type="ARBA" id="ARBA00013229"/>
    </source>
</evidence>
<dbReference type="GO" id="GO:0042545">
    <property type="term" value="P:cell wall modification"/>
    <property type="evidence" value="ECO:0007669"/>
    <property type="project" value="UniProtKB-UniRule"/>
</dbReference>
<dbReference type="SUPFAM" id="SSF51126">
    <property type="entry name" value="Pectin lyase-like"/>
    <property type="match status" value="1"/>
</dbReference>
<dbReference type="PROSITE" id="PS00800">
    <property type="entry name" value="PECTINESTERASE_1"/>
    <property type="match status" value="1"/>
</dbReference>
<gene>
    <name evidence="15" type="ORF">FH972_014919</name>
</gene>
<dbReference type="AlphaFoldDB" id="A0A5N6RCZ3"/>
<keyword evidence="13" id="KW-0472">Membrane</keyword>
<comment type="catalytic activity">
    <reaction evidence="9 12">
        <text>[(1-&gt;4)-alpha-D-galacturonosyl methyl ester](n) + n H2O = [(1-&gt;4)-alpha-D-galacturonosyl](n) + n methanol + n H(+)</text>
        <dbReference type="Rhea" id="RHEA:22380"/>
        <dbReference type="Rhea" id="RHEA-COMP:14570"/>
        <dbReference type="Rhea" id="RHEA-COMP:14573"/>
        <dbReference type="ChEBI" id="CHEBI:15377"/>
        <dbReference type="ChEBI" id="CHEBI:15378"/>
        <dbReference type="ChEBI" id="CHEBI:17790"/>
        <dbReference type="ChEBI" id="CHEBI:140522"/>
        <dbReference type="ChEBI" id="CHEBI:140523"/>
        <dbReference type="EC" id="3.1.1.11"/>
    </reaction>
</comment>
<evidence type="ECO:0000313" key="16">
    <source>
        <dbReference type="Proteomes" id="UP000327013"/>
    </source>
</evidence>
<reference evidence="15 16" key="1">
    <citation type="submission" date="2019-06" db="EMBL/GenBank/DDBJ databases">
        <title>A chromosomal-level reference genome of Carpinus fangiana (Coryloideae, Betulaceae).</title>
        <authorList>
            <person name="Yang X."/>
            <person name="Wang Z."/>
            <person name="Zhang L."/>
            <person name="Hao G."/>
            <person name="Liu J."/>
            <person name="Yang Y."/>
        </authorList>
    </citation>
    <scope>NUCLEOTIDE SEQUENCE [LARGE SCALE GENOMIC DNA]</scope>
    <source>
        <strain evidence="15">Cfa_2016G</strain>
        <tissue evidence="15">Leaf</tissue>
    </source>
</reference>
<dbReference type="GO" id="GO:0045490">
    <property type="term" value="P:pectin catabolic process"/>
    <property type="evidence" value="ECO:0007669"/>
    <property type="project" value="UniProtKB-UniRule"/>
</dbReference>
<keyword evidence="5 12" id="KW-0134">Cell wall</keyword>
<proteinExistence type="inferred from homology"/>
<dbReference type="Gene3D" id="2.160.20.10">
    <property type="entry name" value="Single-stranded right-handed beta-helix, Pectin lyase-like"/>
    <property type="match status" value="1"/>
</dbReference>
<keyword evidence="16" id="KW-1185">Reference proteome</keyword>
<dbReference type="EMBL" id="CM017326">
    <property type="protein sequence ID" value="KAE8076256.1"/>
    <property type="molecule type" value="Genomic_DNA"/>
</dbReference>
<keyword evidence="12" id="KW-0961">Cell wall biogenesis/degradation</keyword>
<name>A0A5N6RCZ3_9ROSI</name>
<feature type="transmembrane region" description="Helical" evidence="13">
    <location>
        <begin position="6"/>
        <end position="26"/>
    </location>
</feature>
<protein>
    <recommendedName>
        <fullName evidence="4 12">Pectinesterase</fullName>
        <ecNumber evidence="4 12">3.1.1.11</ecNumber>
    </recommendedName>
</protein>
<dbReference type="Proteomes" id="UP000327013">
    <property type="component" value="Chromosome 6"/>
</dbReference>
<comment type="pathway">
    <text evidence="2 12">Glycan metabolism; pectin degradation; 2-dehydro-3-deoxy-D-gluconate from pectin: step 1/5.</text>
</comment>
<dbReference type="Pfam" id="PF01095">
    <property type="entry name" value="Pectinesterase"/>
    <property type="match status" value="1"/>
</dbReference>
<evidence type="ECO:0000256" key="9">
    <source>
        <dbReference type="ARBA" id="ARBA00047928"/>
    </source>
</evidence>
<feature type="domain" description="Pectinesterase catalytic" evidence="14">
    <location>
        <begin position="43"/>
        <end position="330"/>
    </location>
</feature>
<dbReference type="InterPro" id="IPR033131">
    <property type="entry name" value="Pectinesterase_Asp_AS"/>
</dbReference>
<evidence type="ECO:0000256" key="2">
    <source>
        <dbReference type="ARBA" id="ARBA00005184"/>
    </source>
</evidence>
<accession>A0A5N6RCZ3</accession>
<evidence type="ECO:0000256" key="13">
    <source>
        <dbReference type="SAM" id="Phobius"/>
    </source>
</evidence>
<comment type="function">
    <text evidence="10 12">Acts in the modification of cell walls via demethylesterification of cell wall pectin.</text>
</comment>
<evidence type="ECO:0000256" key="8">
    <source>
        <dbReference type="ARBA" id="ARBA00023180"/>
    </source>
</evidence>
<evidence type="ECO:0000256" key="1">
    <source>
        <dbReference type="ARBA" id="ARBA00004191"/>
    </source>
</evidence>
<dbReference type="InterPro" id="IPR011050">
    <property type="entry name" value="Pectin_lyase_fold/virulence"/>
</dbReference>
<evidence type="ECO:0000256" key="12">
    <source>
        <dbReference type="RuleBase" id="RU000589"/>
    </source>
</evidence>
<dbReference type="FunFam" id="2.160.20.10:FF:000013">
    <property type="entry name" value="Pectinesterase"/>
    <property type="match status" value="1"/>
</dbReference>
<dbReference type="PANTHER" id="PTHR31321">
    <property type="entry name" value="ACYL-COA THIOESTER HYDROLASE YBHC-RELATED"/>
    <property type="match status" value="1"/>
</dbReference>
<dbReference type="UniPathway" id="UPA00545">
    <property type="reaction ID" value="UER00823"/>
</dbReference>
<evidence type="ECO:0000259" key="14">
    <source>
        <dbReference type="Pfam" id="PF01095"/>
    </source>
</evidence>
<keyword evidence="13" id="KW-1133">Transmembrane helix</keyword>
<dbReference type="OrthoDB" id="2019149at2759"/>
<keyword evidence="6 12" id="KW-0378">Hydrolase</keyword>
<evidence type="ECO:0000256" key="6">
    <source>
        <dbReference type="ARBA" id="ARBA00022801"/>
    </source>
</evidence>
<evidence type="ECO:0000313" key="15">
    <source>
        <dbReference type="EMBL" id="KAE8076256.1"/>
    </source>
</evidence>
<evidence type="ECO:0000256" key="10">
    <source>
        <dbReference type="ARBA" id="ARBA00057335"/>
    </source>
</evidence>
<dbReference type="EC" id="3.1.1.11" evidence="4 12"/>
<feature type="active site" evidence="11">
    <location>
        <position position="192"/>
    </location>
</feature>
<keyword evidence="7 12" id="KW-0063">Aspartyl esterase</keyword>
<evidence type="ECO:0000256" key="7">
    <source>
        <dbReference type="ARBA" id="ARBA00023085"/>
    </source>
</evidence>
<dbReference type="InterPro" id="IPR012334">
    <property type="entry name" value="Pectin_lyas_fold"/>
</dbReference>
<keyword evidence="8" id="KW-0325">Glycoprotein</keyword>